<evidence type="ECO:0000313" key="2">
    <source>
        <dbReference type="Proteomes" id="UP000054018"/>
    </source>
</evidence>
<feature type="non-terminal residue" evidence="1">
    <location>
        <position position="78"/>
    </location>
</feature>
<dbReference type="OrthoDB" id="2679880at2759"/>
<keyword evidence="2" id="KW-1185">Reference proteome</keyword>
<feature type="non-terminal residue" evidence="1">
    <location>
        <position position="1"/>
    </location>
</feature>
<name>A0A0C9YRB6_9AGAM</name>
<accession>A0A0C9YRB6</accession>
<protein>
    <submittedName>
        <fullName evidence="1">Uncharacterized protein</fullName>
    </submittedName>
</protein>
<proteinExistence type="predicted"/>
<gene>
    <name evidence="1" type="ORF">PISMIDRAFT_74693</name>
</gene>
<dbReference type="HOGENOM" id="CLU_006344_15_2_1"/>
<evidence type="ECO:0000313" key="1">
    <source>
        <dbReference type="EMBL" id="KIK16379.1"/>
    </source>
</evidence>
<reference evidence="2" key="2">
    <citation type="submission" date="2015-01" db="EMBL/GenBank/DDBJ databases">
        <title>Evolutionary Origins and Diversification of the Mycorrhizal Mutualists.</title>
        <authorList>
            <consortium name="DOE Joint Genome Institute"/>
            <consortium name="Mycorrhizal Genomics Consortium"/>
            <person name="Kohler A."/>
            <person name="Kuo A."/>
            <person name="Nagy L.G."/>
            <person name="Floudas D."/>
            <person name="Copeland A."/>
            <person name="Barry K.W."/>
            <person name="Cichocki N."/>
            <person name="Veneault-Fourrey C."/>
            <person name="LaButti K."/>
            <person name="Lindquist E.A."/>
            <person name="Lipzen A."/>
            <person name="Lundell T."/>
            <person name="Morin E."/>
            <person name="Murat C."/>
            <person name="Riley R."/>
            <person name="Ohm R."/>
            <person name="Sun H."/>
            <person name="Tunlid A."/>
            <person name="Henrissat B."/>
            <person name="Grigoriev I.V."/>
            <person name="Hibbett D.S."/>
            <person name="Martin F."/>
        </authorList>
    </citation>
    <scope>NUCLEOTIDE SEQUENCE [LARGE SCALE GENOMIC DNA]</scope>
    <source>
        <strain evidence="2">441</strain>
    </source>
</reference>
<dbReference type="Proteomes" id="UP000054018">
    <property type="component" value="Unassembled WGS sequence"/>
</dbReference>
<dbReference type="AlphaFoldDB" id="A0A0C9YRB6"/>
<sequence length="78" mass="8664">ATTVVALADELHIPNLPELVQAFLVRQLYPDNSHDPTDISHLECLGYKGKISIYNSATSTFYALSDLSRIGGMHQEYI</sequence>
<dbReference type="EMBL" id="KN833859">
    <property type="protein sequence ID" value="KIK16379.1"/>
    <property type="molecule type" value="Genomic_DNA"/>
</dbReference>
<organism evidence="1 2">
    <name type="scientific">Pisolithus microcarpus 441</name>
    <dbReference type="NCBI Taxonomy" id="765257"/>
    <lineage>
        <taxon>Eukaryota</taxon>
        <taxon>Fungi</taxon>
        <taxon>Dikarya</taxon>
        <taxon>Basidiomycota</taxon>
        <taxon>Agaricomycotina</taxon>
        <taxon>Agaricomycetes</taxon>
        <taxon>Agaricomycetidae</taxon>
        <taxon>Boletales</taxon>
        <taxon>Sclerodermatineae</taxon>
        <taxon>Pisolithaceae</taxon>
        <taxon>Pisolithus</taxon>
    </lineage>
</organism>
<reference evidence="1 2" key="1">
    <citation type="submission" date="2014-04" db="EMBL/GenBank/DDBJ databases">
        <authorList>
            <consortium name="DOE Joint Genome Institute"/>
            <person name="Kuo A."/>
            <person name="Kohler A."/>
            <person name="Costa M.D."/>
            <person name="Nagy L.G."/>
            <person name="Floudas D."/>
            <person name="Copeland A."/>
            <person name="Barry K.W."/>
            <person name="Cichocki N."/>
            <person name="Veneault-Fourrey C."/>
            <person name="LaButti K."/>
            <person name="Lindquist E.A."/>
            <person name="Lipzen A."/>
            <person name="Lundell T."/>
            <person name="Morin E."/>
            <person name="Murat C."/>
            <person name="Sun H."/>
            <person name="Tunlid A."/>
            <person name="Henrissat B."/>
            <person name="Grigoriev I.V."/>
            <person name="Hibbett D.S."/>
            <person name="Martin F."/>
            <person name="Nordberg H.P."/>
            <person name="Cantor M.N."/>
            <person name="Hua S.X."/>
        </authorList>
    </citation>
    <scope>NUCLEOTIDE SEQUENCE [LARGE SCALE GENOMIC DNA]</scope>
    <source>
        <strain evidence="1 2">441</strain>
    </source>
</reference>